<dbReference type="PANTHER" id="PTHR32479">
    <property type="entry name" value="GLYCOLATE OXIDASE IRON-SULFUR SUBUNIT"/>
    <property type="match status" value="1"/>
</dbReference>
<dbReference type="PROSITE" id="PS51379">
    <property type="entry name" value="4FE4S_FER_2"/>
    <property type="match status" value="1"/>
</dbReference>
<dbReference type="AlphaFoldDB" id="A0A1D7TH94"/>
<dbReference type="InterPro" id="IPR017896">
    <property type="entry name" value="4Fe4S_Fe-S-bd"/>
</dbReference>
<keyword evidence="1 6" id="KW-0004">4Fe-4S</keyword>
<comment type="function">
    <text evidence="6">Component of a complex that catalyzes the oxidation of glycolate to glyoxylate.</text>
</comment>
<evidence type="ECO:0000256" key="3">
    <source>
        <dbReference type="ARBA" id="ARBA00022737"/>
    </source>
</evidence>
<comment type="catalytic activity">
    <reaction evidence="6">
        <text>(R)-lactate + A = pyruvate + AH2</text>
        <dbReference type="Rhea" id="RHEA:15089"/>
        <dbReference type="ChEBI" id="CHEBI:13193"/>
        <dbReference type="ChEBI" id="CHEBI:15361"/>
        <dbReference type="ChEBI" id="CHEBI:16004"/>
        <dbReference type="ChEBI" id="CHEBI:17499"/>
    </reaction>
</comment>
<accession>A0A1D7TH94</accession>
<dbReference type="InterPro" id="IPR012257">
    <property type="entry name" value="Glc_ox_4Fe-4S"/>
</dbReference>
<evidence type="ECO:0000259" key="7">
    <source>
        <dbReference type="PROSITE" id="PS51379"/>
    </source>
</evidence>
<dbReference type="Pfam" id="PF13183">
    <property type="entry name" value="Fer4_8"/>
    <property type="match status" value="1"/>
</dbReference>
<name>A0A1D7TH94_9BACT</name>
<sequence length="421" mass="47902">MMFKFNVTSDACVKCGKCIPVCTIHEVNRDEVTSPRGFLDLLGAYQRGELELDKNAKNIFESCFLCTNCVDVCPNDLPVDMIIEQVRNDIRKKFGLAWYKKLAFFLLRNRNIMDVLARFGFMFQTCGFKMVEKQSSMYLRNFPIIKMDRLFPSLAKKTFLNSHPDVILNGGKGKVGIFIGCLANYMYTDIGKSLLEILKVLEIDAYLIKQQKCCGAPQYFTGDFDSVDFLAKFNIEYIEGFVNELDAIIIPEATCSAMIKEDYAHFFHDQPEWKARAEAIKPHIFMATEYLEKKTNLAQILATKARQSESITYHDPCHARKMQGVWKEPRNLLSQNYVMKEMSDPNRCCGFGGVTMQTEKYRFAKAAGLPKAAMIKETGAEYVSAECSACRMQLSDAMHGQKVDVIFKNPIELIAKALREG</sequence>
<dbReference type="Pfam" id="PF02754">
    <property type="entry name" value="CCG"/>
    <property type="match status" value="2"/>
</dbReference>
<protein>
    <recommendedName>
        <fullName evidence="6">Glycolate oxidase iron-sulfur subunit</fullName>
        <ecNumber evidence="6">1.1.99.14</ecNumber>
    </recommendedName>
</protein>
<dbReference type="GO" id="GO:0019154">
    <property type="term" value="F:glycolate dehydrogenase activity"/>
    <property type="evidence" value="ECO:0007669"/>
    <property type="project" value="UniProtKB-EC"/>
</dbReference>
<gene>
    <name evidence="8" type="ORF">SHALO_0530</name>
</gene>
<dbReference type="SUPFAM" id="SSF46548">
    <property type="entry name" value="alpha-helical ferredoxin"/>
    <property type="match status" value="1"/>
</dbReference>
<dbReference type="InterPro" id="IPR017900">
    <property type="entry name" value="4Fe4S_Fe_S_CS"/>
</dbReference>
<evidence type="ECO:0000256" key="6">
    <source>
        <dbReference type="PIRNR" id="PIRNR000139"/>
    </source>
</evidence>
<evidence type="ECO:0000256" key="4">
    <source>
        <dbReference type="ARBA" id="ARBA00023004"/>
    </source>
</evidence>
<organism evidence="8 9">
    <name type="scientific">Sulfurospirillum halorespirans DSM 13726</name>
    <dbReference type="NCBI Taxonomy" id="1193502"/>
    <lineage>
        <taxon>Bacteria</taxon>
        <taxon>Pseudomonadati</taxon>
        <taxon>Campylobacterota</taxon>
        <taxon>Epsilonproteobacteria</taxon>
        <taxon>Campylobacterales</taxon>
        <taxon>Sulfurospirillaceae</taxon>
        <taxon>Sulfurospirillum</taxon>
    </lineage>
</organism>
<dbReference type="PROSITE" id="PS00198">
    <property type="entry name" value="4FE4S_FER_1"/>
    <property type="match status" value="1"/>
</dbReference>
<dbReference type="PANTHER" id="PTHR32479:SF20">
    <property type="entry name" value="GLYCOLATE OXIDASE IRON-SULFUR SUBUNIT"/>
    <property type="match status" value="1"/>
</dbReference>
<dbReference type="Proteomes" id="UP000094609">
    <property type="component" value="Chromosome"/>
</dbReference>
<dbReference type="EMBL" id="CP017111">
    <property type="protein sequence ID" value="AOO64320.1"/>
    <property type="molecule type" value="Genomic_DNA"/>
</dbReference>
<dbReference type="InterPro" id="IPR004017">
    <property type="entry name" value="Cys_rich_dom"/>
</dbReference>
<dbReference type="PIRSF" id="PIRSF000139">
    <property type="entry name" value="Glc_ox_4Fe-4S"/>
    <property type="match status" value="1"/>
</dbReference>
<keyword evidence="6" id="KW-0249">Electron transport</keyword>
<dbReference type="PATRIC" id="fig|1193502.14.peg.540"/>
<dbReference type="GO" id="GO:0051539">
    <property type="term" value="F:4 iron, 4 sulfur cluster binding"/>
    <property type="evidence" value="ECO:0007669"/>
    <property type="project" value="UniProtKB-UniRule"/>
</dbReference>
<evidence type="ECO:0000256" key="1">
    <source>
        <dbReference type="ARBA" id="ARBA00022485"/>
    </source>
</evidence>
<dbReference type="GO" id="GO:0046872">
    <property type="term" value="F:metal ion binding"/>
    <property type="evidence" value="ECO:0007669"/>
    <property type="project" value="UniProtKB-UniRule"/>
</dbReference>
<dbReference type="EC" id="1.1.99.14" evidence="6"/>
<dbReference type="KEGG" id="shal:SHALO_0530"/>
<keyword evidence="3" id="KW-0677">Repeat</keyword>
<reference evidence="9" key="1">
    <citation type="submission" date="2016-08" db="EMBL/GenBank/DDBJ databases">
        <title>Complete genome sequence of the organohalide-respiring Epsilonproteobacterium Sulfurospirillum halorespirans.</title>
        <authorList>
            <person name="Goris T."/>
            <person name="Zimmermann J."/>
            <person name="Schenz B."/>
            <person name="Lemos M."/>
            <person name="Hackermueller J."/>
            <person name="Diekert G."/>
        </authorList>
    </citation>
    <scope>NUCLEOTIDE SEQUENCE [LARGE SCALE GENOMIC DNA]</scope>
    <source>
        <strain>DSM 13726</strain>
        <strain evidence="9">PCE-M2</strain>
    </source>
</reference>
<keyword evidence="4 6" id="KW-0408">Iron</keyword>
<dbReference type="InterPro" id="IPR009051">
    <property type="entry name" value="Helical_ferredxn"/>
</dbReference>
<keyword evidence="5 6" id="KW-0411">Iron-sulfur</keyword>
<proteinExistence type="predicted"/>
<dbReference type="STRING" id="1193502.SHALO_0530"/>
<evidence type="ECO:0000256" key="2">
    <source>
        <dbReference type="ARBA" id="ARBA00022723"/>
    </source>
</evidence>
<keyword evidence="9" id="KW-1185">Reference proteome</keyword>
<evidence type="ECO:0000313" key="9">
    <source>
        <dbReference type="Proteomes" id="UP000094609"/>
    </source>
</evidence>
<evidence type="ECO:0000313" key="8">
    <source>
        <dbReference type="EMBL" id="AOO64320.1"/>
    </source>
</evidence>
<keyword evidence="6" id="KW-0813">Transport</keyword>
<feature type="domain" description="4Fe-4S ferredoxin-type" evidence="7">
    <location>
        <begin position="3"/>
        <end position="32"/>
    </location>
</feature>
<keyword evidence="2 6" id="KW-0479">Metal-binding</keyword>
<comment type="catalytic activity">
    <reaction evidence="6">
        <text>glycolate + A = glyoxylate + AH2</text>
        <dbReference type="Rhea" id="RHEA:21264"/>
        <dbReference type="ChEBI" id="CHEBI:13193"/>
        <dbReference type="ChEBI" id="CHEBI:17499"/>
        <dbReference type="ChEBI" id="CHEBI:29805"/>
        <dbReference type="ChEBI" id="CHEBI:36655"/>
        <dbReference type="EC" id="1.1.99.14"/>
    </reaction>
</comment>
<dbReference type="Gene3D" id="1.10.1060.10">
    <property type="entry name" value="Alpha-helical ferredoxin"/>
    <property type="match status" value="1"/>
</dbReference>
<comment type="cofactor">
    <cofactor evidence="6">
        <name>[4Fe-4S] cluster</name>
        <dbReference type="ChEBI" id="CHEBI:49883"/>
    </cofactor>
    <text evidence="6">Binds 2 [4Fe-4S] clusters.</text>
</comment>
<evidence type="ECO:0000256" key="5">
    <source>
        <dbReference type="ARBA" id="ARBA00023014"/>
    </source>
</evidence>